<feature type="compositionally biased region" description="Basic and acidic residues" evidence="1">
    <location>
        <begin position="1532"/>
        <end position="1546"/>
    </location>
</feature>
<feature type="region of interest" description="Disordered" evidence="1">
    <location>
        <begin position="353"/>
        <end position="502"/>
    </location>
</feature>
<feature type="domain" description="RBD" evidence="2">
    <location>
        <begin position="238"/>
        <end position="309"/>
    </location>
</feature>
<sequence>MLCLKKRRTYSFTQGACVDLPRRSKKDAARYEGSLNMAITTLPRKNRDFRLTHSSCVRAEEAETQASASGVFPVAAKIRGHKAIGDRSQGQERRSFEEDSRASPARNDTNEDLIARSREERPSGMVLTVTEDTPADMLAGSMELLVQLPREHRLNAQRVTVQRSTPMMDLLVQIATAHKLAASSYTLQAIGERGSVLPHQPNTPIGALDALQVKLLPKQCTFVPKKSKPANQPFETTFRLQVHLPRNQLYVSRVSPKMNLGEILNEVCREKNLDKHKYELRHPVNLEEILDLSLSLQDYHLQEVTLYAKQGRTLGSALSSQDIMALQRQEERRRQQAKQSVFGFMFKKSKESSVSTDSLEGRSVSPARSDETGRSASPLQPPTRPQRKRRLAPKPPTSYDREQQRATTTTGTVATTARGAAAAAAAAAGKTNGESSKEKMLIGHSRNSSDSSGYHEASVLSDNPDSAGRLPETLPRRNRTPGTNETPRKLVHTSQSSKSLGNLAVTASGTSLDRALSSSSLSSTGLKKKRAAPPPPVSRPLSSAISTQALERIDDSEESLTSDMDPSKPPSDIGAPSKASSDIGVSTIVLDKADRPEKTKKEKDSIRASDVNVVEDPPKVENARVEVKRGKVARSRDDTDDRSEPYSLATGDSPGNVYEAAEGSDRNFAPAESRRRAKNEFSKSVDNDTSSSESKLRKSSSSTGCNDVLSSVRDEYRPKKSSADGSIGTEAFANFDGVEADIEADIEAMPECGVLESRYSPTRFHVDNYICGEKCHAKILKHSMSFQSSARLRDPRIVNAYERKTSSHASFCARKEFNPKSDSSRKLSSSAAYEPTPRLGDVRTTKCYEGSIVSSRNLDLEFPTGGRNNLSPLSNLQIFAISTKPLDIQVAPIESIPNDIDELPSLPIVQHSESKPEPEKKLSILEPPPPGLVSRQESNEKKASSEELAPLPKPRKVVRPKEEKSSPVAPPVPKRRLVPVVAISRSPRKDPLGPSSNANATRTNAEDAVRCSFSSSSSGGIEFEARDAELSEMDSSSNLLTKHAKSMNDICNVDSSLCKSCTVISTIPKCDRFEISRNSRSSSCGRLADDRVKDRRERSEERTSRVKDDRYEGALDEVSATKDDETREDSSKGSKRSKVYRSPSESNDFQIDSFNKRKRHLTSQSKDIAFALNLNLTFESKEESDVEKESGRMERANAVDGISDVERKLRDTDALLHKVSETLSSSSLASSNEETENARPAVKRSYGESRRAEAEEEEEQEEEEAPGLDGEERKNQQDTSDYVSALEEDSSVADWEYQLPAPPSAFRDTDSSLFDGYDTITLRSVEAFKESLDVENRDDGRNDESFFGFRRIREIEGKATTIDLGKSKKMESRKTETEVKFKKEVISELETKIERGTLARSQREPDSRKVFSGTSTLTSNFAPVDNTLSNFTITTYTRQKSIDIFKENEDKSSLVGDEPSRNKKTEPKISNDVVESTRVWQSANAKAGIVKRSKSHASAMSKPVDSNKNEAEGSANVGSELAVEDTAGWRDNVSRNRQEEPTKGKELRSLQVLKSILPQLTSSQPAEENVSKERNAVTREKAKTRFVGASDRDSVTPSVLSSRGECHATARRENKEDSMQRETSAKRRYAYNGPPAISLGSWAERPSFKVQIKTDTDYKFRRDRSADGANNSKERYDKRDADDLASKLLVDKAVSAFKRATFDETIAPESTKSEERPVVTSFELKKTVVREKEDATVKRSMRDEKKDDENLIDTTPLNFQELTRAFRTDIEHRAKPQRSNATNGRSDCYGSQHEFVRKTLEPKKRNGQATPDEFSFKRNLFQRDNASVNGNRNANPNSEGHQFGSIVGMNSLDRRHRDQIGQRSDNVSFRNNANGTKAHPMTVPVVKGFKASTTPFKETPKGINVDKVDRNKEVVEALPPKAPTMPVIMGVTLKSANARPKSMPISVDSRDMLLESIRNFGGRGKLKNTAERY</sequence>
<organism evidence="4 5">
    <name type="scientific">Vespula vulgaris</name>
    <name type="common">Yellow jacket</name>
    <name type="synonym">Wasp</name>
    <dbReference type="NCBI Taxonomy" id="7454"/>
    <lineage>
        <taxon>Eukaryota</taxon>
        <taxon>Metazoa</taxon>
        <taxon>Ecdysozoa</taxon>
        <taxon>Arthropoda</taxon>
        <taxon>Hexapoda</taxon>
        <taxon>Insecta</taxon>
        <taxon>Pterygota</taxon>
        <taxon>Neoptera</taxon>
        <taxon>Endopterygota</taxon>
        <taxon>Hymenoptera</taxon>
        <taxon>Apocrita</taxon>
        <taxon>Aculeata</taxon>
        <taxon>Vespoidea</taxon>
        <taxon>Vespidae</taxon>
        <taxon>Vespinae</taxon>
        <taxon>Vespula</taxon>
    </lineage>
</organism>
<feature type="region of interest" description="Disordered" evidence="1">
    <location>
        <begin position="1081"/>
        <end position="1155"/>
    </location>
</feature>
<dbReference type="GO" id="GO:0003785">
    <property type="term" value="F:actin monomer binding"/>
    <property type="evidence" value="ECO:0007669"/>
    <property type="project" value="InterPro"/>
</dbReference>
<evidence type="ECO:0000313" key="4">
    <source>
        <dbReference type="EMBL" id="KAF7384855.1"/>
    </source>
</evidence>
<dbReference type="InterPro" id="IPR003124">
    <property type="entry name" value="WH2_dom"/>
</dbReference>
<feature type="compositionally biased region" description="Basic and acidic residues" evidence="1">
    <location>
        <begin position="1087"/>
        <end position="1132"/>
    </location>
</feature>
<feature type="region of interest" description="Disordered" evidence="1">
    <location>
        <begin position="1589"/>
        <end position="1636"/>
    </location>
</feature>
<feature type="compositionally biased region" description="Basic and acidic residues" evidence="1">
    <location>
        <begin position="616"/>
        <end position="644"/>
    </location>
</feature>
<dbReference type="PROSITE" id="PS51082">
    <property type="entry name" value="WH2"/>
    <property type="match status" value="1"/>
</dbReference>
<feature type="region of interest" description="Disordered" evidence="1">
    <location>
        <begin position="1220"/>
        <end position="1289"/>
    </location>
</feature>
<feature type="compositionally biased region" description="Basic and acidic residues" evidence="1">
    <location>
        <begin position="712"/>
        <end position="722"/>
    </location>
</feature>
<evidence type="ECO:0000259" key="3">
    <source>
        <dbReference type="PROSITE" id="PS51082"/>
    </source>
</evidence>
<feature type="compositionally biased region" description="Low complexity" evidence="1">
    <location>
        <begin position="406"/>
        <end position="429"/>
    </location>
</feature>
<name>A0A834MTP2_VESVU</name>
<dbReference type="Proteomes" id="UP000614350">
    <property type="component" value="Unassembled WGS sequence"/>
</dbReference>
<feature type="region of interest" description="Disordered" evidence="1">
    <location>
        <begin position="515"/>
        <end position="728"/>
    </location>
</feature>
<feature type="compositionally biased region" description="Basic and acidic residues" evidence="1">
    <location>
        <begin position="912"/>
        <end position="923"/>
    </location>
</feature>
<dbReference type="InterPro" id="IPR039895">
    <property type="entry name" value="COBL-like"/>
</dbReference>
<evidence type="ECO:0000256" key="1">
    <source>
        <dbReference type="SAM" id="MobiDB-lite"/>
    </source>
</evidence>
<feature type="compositionally biased region" description="Polar residues" evidence="1">
    <location>
        <begin position="540"/>
        <end position="549"/>
    </location>
</feature>
<feature type="compositionally biased region" description="Basic and acidic residues" evidence="1">
    <location>
        <begin position="672"/>
        <end position="686"/>
    </location>
</feature>
<feature type="compositionally biased region" description="Basic and acidic residues" evidence="1">
    <location>
        <begin position="1179"/>
        <end position="1197"/>
    </location>
</feature>
<feature type="region of interest" description="Disordered" evidence="1">
    <location>
        <begin position="1485"/>
        <end position="1546"/>
    </location>
</feature>
<dbReference type="EMBL" id="JACSEA010000015">
    <property type="protein sequence ID" value="KAF7384855.1"/>
    <property type="molecule type" value="Genomic_DNA"/>
</dbReference>
<dbReference type="InterPro" id="IPR029071">
    <property type="entry name" value="Ubiquitin-like_domsf"/>
</dbReference>
<dbReference type="Gene3D" id="3.10.20.90">
    <property type="entry name" value="Phosphatidylinositol 3-kinase Catalytic Subunit, Chain A, domain 1"/>
    <property type="match status" value="1"/>
</dbReference>
<feature type="compositionally biased region" description="Polar residues" evidence="1">
    <location>
        <begin position="994"/>
        <end position="1003"/>
    </location>
</feature>
<dbReference type="InterPro" id="IPR019025">
    <property type="entry name" value="Cordon-bleu_ubiquitin_domain"/>
</dbReference>
<evidence type="ECO:0000259" key="2">
    <source>
        <dbReference type="PROSITE" id="PS50898"/>
    </source>
</evidence>
<protein>
    <submittedName>
        <fullName evidence="4">Uncharacterized protein</fullName>
    </submittedName>
</protein>
<feature type="compositionally biased region" description="Basic and acidic residues" evidence="1">
    <location>
        <begin position="113"/>
        <end position="122"/>
    </location>
</feature>
<feature type="compositionally biased region" description="Low complexity" evidence="1">
    <location>
        <begin position="1221"/>
        <end position="1232"/>
    </location>
</feature>
<reference evidence="4" key="1">
    <citation type="journal article" date="2020" name="G3 (Bethesda)">
        <title>High-Quality Assemblies for Three Invasive Social Wasps from the &lt;i&gt;Vespula&lt;/i&gt; Genus.</title>
        <authorList>
            <person name="Harrop T.W.R."/>
            <person name="Guhlin J."/>
            <person name="McLaughlin G.M."/>
            <person name="Permina E."/>
            <person name="Stockwell P."/>
            <person name="Gilligan J."/>
            <person name="Le Lec M.F."/>
            <person name="Gruber M.A.M."/>
            <person name="Quinn O."/>
            <person name="Lovegrove M."/>
            <person name="Duncan E.J."/>
            <person name="Remnant E.J."/>
            <person name="Van Eeckhoven J."/>
            <person name="Graham B."/>
            <person name="Knapp R.A."/>
            <person name="Langford K.W."/>
            <person name="Kronenberg Z."/>
            <person name="Press M.O."/>
            <person name="Eacker S.M."/>
            <person name="Wilson-Rankin E.E."/>
            <person name="Purcell J."/>
            <person name="Lester P.J."/>
            <person name="Dearden P.K."/>
        </authorList>
    </citation>
    <scope>NUCLEOTIDE SEQUENCE</scope>
    <source>
        <strain evidence="4">Marl-1</strain>
    </source>
</reference>
<evidence type="ECO:0000313" key="5">
    <source>
        <dbReference type="Proteomes" id="UP000614350"/>
    </source>
</evidence>
<feature type="compositionally biased region" description="Acidic residues" evidence="1">
    <location>
        <begin position="1254"/>
        <end position="1266"/>
    </location>
</feature>
<dbReference type="InterPro" id="IPR003116">
    <property type="entry name" value="RBD_dom"/>
</dbReference>
<dbReference type="PANTHER" id="PTHR21557">
    <property type="entry name" value="CORDON-BLEU"/>
    <property type="match status" value="1"/>
</dbReference>
<feature type="compositionally biased region" description="Basic and acidic residues" evidence="1">
    <location>
        <begin position="591"/>
        <end position="607"/>
    </location>
</feature>
<feature type="region of interest" description="Disordered" evidence="1">
    <location>
        <begin position="911"/>
        <end position="1019"/>
    </location>
</feature>
<comment type="caution">
    <text evidence="4">The sequence shown here is derived from an EMBL/GenBank/DDBJ whole genome shotgun (WGS) entry which is preliminary data.</text>
</comment>
<dbReference type="Pfam" id="PF09469">
    <property type="entry name" value="Cobl"/>
    <property type="match status" value="1"/>
</dbReference>
<feature type="domain" description="WH2" evidence="3">
    <location>
        <begin position="1949"/>
        <end position="1969"/>
    </location>
</feature>
<keyword evidence="5" id="KW-1185">Reference proteome</keyword>
<feature type="compositionally biased region" description="Basic and acidic residues" evidence="1">
    <location>
        <begin position="83"/>
        <end position="101"/>
    </location>
</feature>
<feature type="compositionally biased region" description="Basic and acidic residues" evidence="1">
    <location>
        <begin position="1604"/>
        <end position="1625"/>
    </location>
</feature>
<dbReference type="SUPFAM" id="SSF54236">
    <property type="entry name" value="Ubiquitin-like"/>
    <property type="match status" value="1"/>
</dbReference>
<feature type="region of interest" description="Disordered" evidence="1">
    <location>
        <begin position="1179"/>
        <end position="1207"/>
    </location>
</feature>
<accession>A0A834MTP2</accession>
<feature type="compositionally biased region" description="Low complexity" evidence="1">
    <location>
        <begin position="515"/>
        <end position="525"/>
    </location>
</feature>
<dbReference type="PANTHER" id="PTHR21557:SF2">
    <property type="entry name" value="CORDON-BLEU PROTEIN-LIKE 1"/>
    <property type="match status" value="1"/>
</dbReference>
<feature type="region of interest" description="Disordered" evidence="1">
    <location>
        <begin position="82"/>
        <end position="124"/>
    </location>
</feature>
<dbReference type="PROSITE" id="PS50898">
    <property type="entry name" value="RBD"/>
    <property type="match status" value="1"/>
</dbReference>
<gene>
    <name evidence="4" type="ORF">HZH66_011941</name>
</gene>
<proteinExistence type="predicted"/>
<dbReference type="GO" id="GO:0007165">
    <property type="term" value="P:signal transduction"/>
    <property type="evidence" value="ECO:0007669"/>
    <property type="project" value="InterPro"/>
</dbReference>
<feature type="compositionally biased region" description="Polar residues" evidence="1">
    <location>
        <begin position="1143"/>
        <end position="1153"/>
    </location>
</feature>